<evidence type="ECO:0000259" key="7">
    <source>
        <dbReference type="PROSITE" id="PS50144"/>
    </source>
</evidence>
<evidence type="ECO:0000256" key="5">
    <source>
        <dbReference type="PROSITE-ProRule" id="PRU00175"/>
    </source>
</evidence>
<evidence type="ECO:0000256" key="3">
    <source>
        <dbReference type="ARBA" id="ARBA00022771"/>
    </source>
</evidence>
<dbReference type="SUPFAM" id="SSF49599">
    <property type="entry name" value="TRAF domain-like"/>
    <property type="match status" value="1"/>
</dbReference>
<gene>
    <name evidence="8" type="ORF">KQP761_LOCUS18128</name>
</gene>
<feature type="domain" description="MATH" evidence="7">
    <location>
        <begin position="275"/>
        <end position="416"/>
    </location>
</feature>
<dbReference type="InterPro" id="IPR002083">
    <property type="entry name" value="MATH/TRAF_dom"/>
</dbReference>
<sequence>MDVDIVRLLCCLCYDLILQPKQLICCGQRICELCSESKLKLQTQCPFCTAPGIPEMKYDRGFRRELESLSIKCPRCNDQWFGLFADLPTHLNNHYDLECENCGEKFVFSQQIEKHLNENCKKRLVECPLVFLHCSSKVIYEEMNQHCLSDQHQNCLIQFIKTLIPQTSQKHTNLALETLVDEQYRRMLTNYIEKINSIVQEIDPILGKCSRLSSEGQQYEAGIKEVRAQCVKIKESFDKNLKFAENINQILMNMNKLLDEIKSMPMAGLKLISPDSTYKFKVNILSIIDNEQAVQSEPVHTSQSGYKLALSCSIYLDQQNQTRYVSISFKILCGEFDTILSWPFVYPITLAILDLTKAKRNIEYSISWKSRTATLHQPLRNQNSVIHIERFCSVDTLIKNRNSYLRDDFMFIQMHIDFMEPGVNVIFDKDRPMITEDSIQRSIATNIATK</sequence>
<dbReference type="InterPro" id="IPR008974">
    <property type="entry name" value="TRAF-like"/>
</dbReference>
<organism evidence="8 9">
    <name type="scientific">Rotaria magnacalcarata</name>
    <dbReference type="NCBI Taxonomy" id="392030"/>
    <lineage>
        <taxon>Eukaryota</taxon>
        <taxon>Metazoa</taxon>
        <taxon>Spiralia</taxon>
        <taxon>Gnathifera</taxon>
        <taxon>Rotifera</taxon>
        <taxon>Eurotatoria</taxon>
        <taxon>Bdelloidea</taxon>
        <taxon>Philodinida</taxon>
        <taxon>Philodinidae</taxon>
        <taxon>Rotaria</taxon>
    </lineage>
</organism>
<reference evidence="8" key="1">
    <citation type="submission" date="2021-02" db="EMBL/GenBank/DDBJ databases">
        <authorList>
            <person name="Nowell W R."/>
        </authorList>
    </citation>
    <scope>NUCLEOTIDE SEQUENCE</scope>
</reference>
<proteinExistence type="predicted"/>
<accession>A0A815XHZ9</accession>
<dbReference type="PANTHER" id="PTHR10131">
    <property type="entry name" value="TNF RECEPTOR ASSOCIATED FACTOR"/>
    <property type="match status" value="1"/>
</dbReference>
<keyword evidence="3 5" id="KW-0479">Metal-binding</keyword>
<keyword evidence="4" id="KW-0862">Zinc</keyword>
<dbReference type="PANTHER" id="PTHR10131:SF151">
    <property type="entry name" value="TNF RECEPTOR ASSOCIATED FACTOR (TRAF) HOMOLOG"/>
    <property type="match status" value="1"/>
</dbReference>
<keyword evidence="2" id="KW-0963">Cytoplasm</keyword>
<evidence type="ECO:0000256" key="1">
    <source>
        <dbReference type="ARBA" id="ARBA00004496"/>
    </source>
</evidence>
<dbReference type="InterPro" id="IPR013083">
    <property type="entry name" value="Znf_RING/FYVE/PHD"/>
</dbReference>
<dbReference type="InterPro" id="IPR049342">
    <property type="entry name" value="TRAF1-6_MATH_dom"/>
</dbReference>
<dbReference type="EMBL" id="CAJNOW010009249">
    <property type="protein sequence ID" value="CAF1557807.1"/>
    <property type="molecule type" value="Genomic_DNA"/>
</dbReference>
<dbReference type="OrthoDB" id="5574452at2759"/>
<dbReference type="Pfam" id="PF21355">
    <property type="entry name" value="TRAF-mep_MATH"/>
    <property type="match status" value="1"/>
</dbReference>
<dbReference type="GO" id="GO:0008270">
    <property type="term" value="F:zinc ion binding"/>
    <property type="evidence" value="ECO:0007669"/>
    <property type="project" value="UniProtKB-KW"/>
</dbReference>
<dbReference type="InterPro" id="IPR001841">
    <property type="entry name" value="Znf_RING"/>
</dbReference>
<comment type="subcellular location">
    <subcellularLocation>
        <location evidence="1">Cytoplasm</location>
    </subcellularLocation>
</comment>
<protein>
    <submittedName>
        <fullName evidence="8">Uncharacterized protein</fullName>
    </submittedName>
</protein>
<evidence type="ECO:0000256" key="4">
    <source>
        <dbReference type="ARBA" id="ARBA00022833"/>
    </source>
</evidence>
<dbReference type="Proteomes" id="UP000663834">
    <property type="component" value="Unassembled WGS sequence"/>
</dbReference>
<dbReference type="PROSITE" id="PS50144">
    <property type="entry name" value="MATH"/>
    <property type="match status" value="1"/>
</dbReference>
<evidence type="ECO:0000313" key="9">
    <source>
        <dbReference type="Proteomes" id="UP000663834"/>
    </source>
</evidence>
<dbReference type="GO" id="GO:0005737">
    <property type="term" value="C:cytoplasm"/>
    <property type="evidence" value="ECO:0007669"/>
    <property type="project" value="UniProtKB-SubCell"/>
</dbReference>
<keyword evidence="3 5" id="KW-0863">Zinc-finger</keyword>
<evidence type="ECO:0000259" key="6">
    <source>
        <dbReference type="PROSITE" id="PS50089"/>
    </source>
</evidence>
<feature type="domain" description="RING-type" evidence="6">
    <location>
        <begin position="10"/>
        <end position="49"/>
    </location>
</feature>
<dbReference type="PROSITE" id="PS50089">
    <property type="entry name" value="ZF_RING_2"/>
    <property type="match status" value="1"/>
</dbReference>
<dbReference type="AlphaFoldDB" id="A0A815XHZ9"/>
<comment type="caution">
    <text evidence="8">The sequence shown here is derived from an EMBL/GenBank/DDBJ whole genome shotgun (WGS) entry which is preliminary data.</text>
</comment>
<dbReference type="Gene3D" id="2.60.210.10">
    <property type="entry name" value="Apoptosis, Tumor Necrosis Factor Receptor Associated Protein 2, Chain A"/>
    <property type="match status" value="1"/>
</dbReference>
<evidence type="ECO:0000313" key="8">
    <source>
        <dbReference type="EMBL" id="CAF1557807.1"/>
    </source>
</evidence>
<name>A0A815XHZ9_9BILA</name>
<dbReference type="Gene3D" id="3.30.40.10">
    <property type="entry name" value="Zinc/RING finger domain, C3HC4 (zinc finger)"/>
    <property type="match status" value="1"/>
</dbReference>
<evidence type="ECO:0000256" key="2">
    <source>
        <dbReference type="ARBA" id="ARBA00022490"/>
    </source>
</evidence>